<dbReference type="OrthoDB" id="10373593at2759"/>
<gene>
    <name evidence="2" type="ORF">Anas_12657</name>
</gene>
<reference evidence="2 3" key="1">
    <citation type="journal article" date="2019" name="PLoS Biol.">
        <title>Sex chromosomes control vertical transmission of feminizing Wolbachia symbionts in an isopod.</title>
        <authorList>
            <person name="Becking T."/>
            <person name="Chebbi M.A."/>
            <person name="Giraud I."/>
            <person name="Moumen B."/>
            <person name="Laverre T."/>
            <person name="Caubet Y."/>
            <person name="Peccoud J."/>
            <person name="Gilbert C."/>
            <person name="Cordaux R."/>
        </authorList>
    </citation>
    <scope>NUCLEOTIDE SEQUENCE [LARGE SCALE GENOMIC DNA]</scope>
    <source>
        <strain evidence="2">ANa2</strain>
        <tissue evidence="2">Whole body excluding digestive tract and cuticle</tissue>
    </source>
</reference>
<feature type="chain" id="PRO_5024331485" description="WAP domain-containing protein" evidence="1">
    <location>
        <begin position="24"/>
        <end position="80"/>
    </location>
</feature>
<evidence type="ECO:0000313" key="3">
    <source>
        <dbReference type="Proteomes" id="UP000326759"/>
    </source>
</evidence>
<dbReference type="EMBL" id="SEYY01024767">
    <property type="protein sequence ID" value="KAB7493905.1"/>
    <property type="molecule type" value="Genomic_DNA"/>
</dbReference>
<feature type="signal peptide" evidence="1">
    <location>
        <begin position="1"/>
        <end position="23"/>
    </location>
</feature>
<evidence type="ECO:0008006" key="4">
    <source>
        <dbReference type="Google" id="ProtNLM"/>
    </source>
</evidence>
<keyword evidence="1" id="KW-0732">Signal</keyword>
<protein>
    <recommendedName>
        <fullName evidence="4">WAP domain-containing protein</fullName>
    </recommendedName>
</protein>
<evidence type="ECO:0000256" key="1">
    <source>
        <dbReference type="SAM" id="SignalP"/>
    </source>
</evidence>
<organism evidence="2 3">
    <name type="scientific">Armadillidium nasatum</name>
    <dbReference type="NCBI Taxonomy" id="96803"/>
    <lineage>
        <taxon>Eukaryota</taxon>
        <taxon>Metazoa</taxon>
        <taxon>Ecdysozoa</taxon>
        <taxon>Arthropoda</taxon>
        <taxon>Crustacea</taxon>
        <taxon>Multicrustacea</taxon>
        <taxon>Malacostraca</taxon>
        <taxon>Eumalacostraca</taxon>
        <taxon>Peracarida</taxon>
        <taxon>Isopoda</taxon>
        <taxon>Oniscidea</taxon>
        <taxon>Crinocheta</taxon>
        <taxon>Armadillidiidae</taxon>
        <taxon>Armadillidium</taxon>
    </lineage>
</organism>
<dbReference type="Proteomes" id="UP000326759">
    <property type="component" value="Unassembled WGS sequence"/>
</dbReference>
<comment type="caution">
    <text evidence="2">The sequence shown here is derived from an EMBL/GenBank/DDBJ whole genome shotgun (WGS) entry which is preliminary data.</text>
</comment>
<keyword evidence="3" id="KW-1185">Reference proteome</keyword>
<accession>A0A5N5SII2</accession>
<evidence type="ECO:0000313" key="2">
    <source>
        <dbReference type="EMBL" id="KAB7493905.1"/>
    </source>
</evidence>
<dbReference type="AlphaFoldDB" id="A0A5N5SII2"/>
<proteinExistence type="predicted"/>
<sequence length="80" mass="9131">MKLFCGLCIFLFVFTTNFNEASSVPQDRYPDCVVFEGPCPKNYKPPPSCLLKRCPFGLYCCFDGCSYKCSLPRDDDFHPP</sequence>
<name>A0A5N5SII2_9CRUS</name>